<evidence type="ECO:0000313" key="2">
    <source>
        <dbReference type="EMBL" id="TFV34706.1"/>
    </source>
</evidence>
<feature type="domain" description="Bacteriophage tail tape measure N-terminal" evidence="1">
    <location>
        <begin position="78"/>
        <end position="175"/>
    </location>
</feature>
<keyword evidence="3" id="KW-1185">Reference proteome</keyword>
<sequence length="779" mass="80476">MENGNGDCSVSTDVARLGLAIDSSQITTANAALDKFQASANTAAAGADKLQAATKTTGTNLAVISKSAQQAAKGQEVLAKSTGLARHELINLSRQLQDVGVSLASGQSPFMVLAQQGTQIADIFGSSKTGTVGGALRQIGSGIGSVLTPARLLVGGVAGVAAGFAIAANSVIKSTLSFDDLSRSTDLVLPKLHALQQSASFKGIDNEGFAKGITEFADGVYQAQRNFGSLNSLMNANGKSAKDLSGYLGTVADLVARATSDVQKQKILREAGLPSDAAWVRYMEQGSKGIQAAVDGSVKFNESAELNLIRKAREFDDAWNSATTRMGQYFKSAILEGITALDTLQSKVRDFGNASFWTKFTEATGKLGLNSDPKSMGIEFGTPFADRFGSFQSPLNSGALQRGLNQRGGIAEPKTGAERLIDIARAQQSIGLLGNLATVEDQVRVKSLELDAAFIQTGVGVGKMRDAVLNAVRAQAEMSRVQDQASIGVFNFKDASKAATDTLQSWVDRGLIDPTNLEQFSSASNLAAKSVEALADQAKVAGSLLPQFQAAINEVGNARKQLDSVMVDAMSTNRSFFVGFSQQIRSGASAWDAFKSSGLDALGKISDRLMQMAADSLFANAFGGSSSGGLLGLLGIGGSGSVPVMSSGLGAGTGGLSFPMFANGGTLAGGWGVVGERGPELINVHKGGVTVIPNHVSRAMLPGFADGGTLSPNGAVSRLAAAAGGGNTVNAPVSINIDATGADREGLARVEGQLRQLKAELPGRVVSAVTDAKKKRVLR</sequence>
<dbReference type="Pfam" id="PF06791">
    <property type="entry name" value="TMP_2"/>
    <property type="match status" value="1"/>
</dbReference>
<comment type="caution">
    <text evidence="2">The sequence shown here is derived from an EMBL/GenBank/DDBJ whole genome shotgun (WGS) entry which is preliminary data.</text>
</comment>
<organism evidence="2 3">
    <name type="scientific">Bradyrhizobium frederickii</name>
    <dbReference type="NCBI Taxonomy" id="2560054"/>
    <lineage>
        <taxon>Bacteria</taxon>
        <taxon>Pseudomonadati</taxon>
        <taxon>Pseudomonadota</taxon>
        <taxon>Alphaproteobacteria</taxon>
        <taxon>Hyphomicrobiales</taxon>
        <taxon>Nitrobacteraceae</taxon>
        <taxon>Bradyrhizobium</taxon>
    </lineage>
</organism>
<gene>
    <name evidence="2" type="ORF">E4K66_30385</name>
</gene>
<dbReference type="AlphaFoldDB" id="A0A4Y9KW12"/>
<reference evidence="2 3" key="1">
    <citation type="submission" date="2019-03" db="EMBL/GenBank/DDBJ databases">
        <title>Bradyrhizobium strains diversity isolated from Chamaecrista fasciculata.</title>
        <authorList>
            <person name="Urquiaga M.C.O."/>
            <person name="Hungria M."/>
            <person name="Delamuta J.R.M."/>
        </authorList>
    </citation>
    <scope>NUCLEOTIDE SEQUENCE [LARGE SCALE GENOMIC DNA]</scope>
    <source>
        <strain evidence="2 3">CNPSo 3424</strain>
    </source>
</reference>
<name>A0A4Y9KW12_9BRAD</name>
<accession>A0A4Y9KW12</accession>
<dbReference type="OrthoDB" id="8264407at2"/>
<dbReference type="Proteomes" id="UP000298225">
    <property type="component" value="Unassembled WGS sequence"/>
</dbReference>
<proteinExistence type="predicted"/>
<dbReference type="InterPro" id="IPR009628">
    <property type="entry name" value="Phage_tape_measure_N"/>
</dbReference>
<evidence type="ECO:0000259" key="1">
    <source>
        <dbReference type="Pfam" id="PF06791"/>
    </source>
</evidence>
<protein>
    <recommendedName>
        <fullName evidence="1">Bacteriophage tail tape measure N-terminal domain-containing protein</fullName>
    </recommendedName>
</protein>
<evidence type="ECO:0000313" key="3">
    <source>
        <dbReference type="Proteomes" id="UP000298225"/>
    </source>
</evidence>
<dbReference type="EMBL" id="SPQU01000019">
    <property type="protein sequence ID" value="TFV34706.1"/>
    <property type="molecule type" value="Genomic_DNA"/>
</dbReference>